<dbReference type="GO" id="GO:0016787">
    <property type="term" value="F:hydrolase activity"/>
    <property type="evidence" value="ECO:0007669"/>
    <property type="project" value="UniProtKB-KW"/>
</dbReference>
<feature type="region of interest" description="Disordered" evidence="4">
    <location>
        <begin position="128"/>
        <end position="149"/>
    </location>
</feature>
<feature type="domain" description="Carboxylesterase type B" evidence="5">
    <location>
        <begin position="49"/>
        <end position="551"/>
    </location>
</feature>
<dbReference type="InterPro" id="IPR050309">
    <property type="entry name" value="Type-B_Carboxylest/Lipase"/>
</dbReference>
<keyword evidence="2 3" id="KW-0378">Hydrolase</keyword>
<evidence type="ECO:0000313" key="7">
    <source>
        <dbReference type="Proteomes" id="UP001310594"/>
    </source>
</evidence>
<dbReference type="AlphaFoldDB" id="A0AAN7ZQH8"/>
<dbReference type="InterPro" id="IPR019826">
    <property type="entry name" value="Carboxylesterase_B_AS"/>
</dbReference>
<dbReference type="InterPro" id="IPR002018">
    <property type="entry name" value="CarbesteraseB"/>
</dbReference>
<name>A0AAN7ZQH8_9PEZI</name>
<feature type="chain" id="PRO_5042673724" description="Carboxylic ester hydrolase" evidence="3">
    <location>
        <begin position="19"/>
        <end position="581"/>
    </location>
</feature>
<gene>
    <name evidence="6" type="ORF">LTR97_001528</name>
</gene>
<sequence length="581" mass="63246">MLTQLQIVLLLVVASAFATPTVTVLNGTCWYTTAQLHDSGINVPFLKQDIFRGMPFAQQSRFEQATPMTETWKGTRDATQPGVTCAGFGTNPREHWLVGEDCLNLNVVRPEGSYPGLDLPVLRHGRSDAKQSVNSGGGFRQGSNRDPEFNSSFMVQTSQEIAHPLITVEINYRVSAFGFAASTELGGSGALNIGLQDQRHALRWIHENIRAFGGDPNKVTIWGESAGAQSVALQLMAYGGDTQGLFRSAIMASGSFFGFGQHRLADAQLVYNNMTNATGCADAVDTLQCLKELPFSVINATAYGQNEGQAFGPVVDGDFFRTYPFKAFEQGRLPPVNIITGCNSDEGLTWASVFGNGIAANTTAELAVVLEVGLHMNGTLADQLLDLYPFNAPAPPYSVPLDYQWVSTMAKIGLSAGAQTRRLYGLAGDKAVMAGRRKTASEWDKFGGLAYSFRFDTDSSRFPIVVTPGLGPGFAQHGAELSWQFRLPYIAPTPYPPLPNITSMRDLSYAMQATWASFAATGSPNHHGVSWVPYWPAYSNGSQNMVFNATLSDSLNLHIEDDDFRRQGIAWMNDKWALLDK</sequence>
<evidence type="ECO:0000256" key="4">
    <source>
        <dbReference type="SAM" id="MobiDB-lite"/>
    </source>
</evidence>
<organism evidence="6 7">
    <name type="scientific">Elasticomyces elasticus</name>
    <dbReference type="NCBI Taxonomy" id="574655"/>
    <lineage>
        <taxon>Eukaryota</taxon>
        <taxon>Fungi</taxon>
        <taxon>Dikarya</taxon>
        <taxon>Ascomycota</taxon>
        <taxon>Pezizomycotina</taxon>
        <taxon>Dothideomycetes</taxon>
        <taxon>Dothideomycetidae</taxon>
        <taxon>Mycosphaerellales</taxon>
        <taxon>Teratosphaeriaceae</taxon>
        <taxon>Elasticomyces</taxon>
    </lineage>
</organism>
<evidence type="ECO:0000256" key="2">
    <source>
        <dbReference type="ARBA" id="ARBA00022801"/>
    </source>
</evidence>
<evidence type="ECO:0000256" key="1">
    <source>
        <dbReference type="ARBA" id="ARBA00005964"/>
    </source>
</evidence>
<dbReference type="SUPFAM" id="SSF53474">
    <property type="entry name" value="alpha/beta-Hydrolases"/>
    <property type="match status" value="1"/>
</dbReference>
<feature type="signal peptide" evidence="3">
    <location>
        <begin position="1"/>
        <end position="18"/>
    </location>
</feature>
<keyword evidence="3" id="KW-0732">Signal</keyword>
<evidence type="ECO:0000259" key="5">
    <source>
        <dbReference type="Pfam" id="PF00135"/>
    </source>
</evidence>
<evidence type="ECO:0000313" key="6">
    <source>
        <dbReference type="EMBL" id="KAK5706538.1"/>
    </source>
</evidence>
<accession>A0AAN7ZQH8</accession>
<reference evidence="6" key="1">
    <citation type="submission" date="2023-08" db="EMBL/GenBank/DDBJ databases">
        <title>Black Yeasts Isolated from many extreme environments.</title>
        <authorList>
            <person name="Coleine C."/>
            <person name="Stajich J.E."/>
            <person name="Selbmann L."/>
        </authorList>
    </citation>
    <scope>NUCLEOTIDE SEQUENCE</scope>
    <source>
        <strain evidence="6">CCFEE 5810</strain>
    </source>
</reference>
<dbReference type="PROSITE" id="PS00122">
    <property type="entry name" value="CARBOXYLESTERASE_B_1"/>
    <property type="match status" value="1"/>
</dbReference>
<evidence type="ECO:0000256" key="3">
    <source>
        <dbReference type="RuleBase" id="RU361235"/>
    </source>
</evidence>
<comment type="similarity">
    <text evidence="1 3">Belongs to the type-B carboxylesterase/lipase family.</text>
</comment>
<dbReference type="Pfam" id="PF00135">
    <property type="entry name" value="COesterase"/>
    <property type="match status" value="1"/>
</dbReference>
<dbReference type="PANTHER" id="PTHR11559">
    <property type="entry name" value="CARBOXYLESTERASE"/>
    <property type="match status" value="1"/>
</dbReference>
<comment type="caution">
    <text evidence="6">The sequence shown here is derived from an EMBL/GenBank/DDBJ whole genome shotgun (WGS) entry which is preliminary data.</text>
</comment>
<protein>
    <recommendedName>
        <fullName evidence="3">Carboxylic ester hydrolase</fullName>
        <ecNumber evidence="3">3.1.1.-</ecNumber>
    </recommendedName>
</protein>
<dbReference type="Proteomes" id="UP001310594">
    <property type="component" value="Unassembled WGS sequence"/>
</dbReference>
<dbReference type="Gene3D" id="3.40.50.1820">
    <property type="entry name" value="alpha/beta hydrolase"/>
    <property type="match status" value="1"/>
</dbReference>
<dbReference type="EC" id="3.1.1.-" evidence="3"/>
<dbReference type="InterPro" id="IPR029058">
    <property type="entry name" value="AB_hydrolase_fold"/>
</dbReference>
<proteinExistence type="inferred from homology"/>
<dbReference type="EMBL" id="JAVRQU010000002">
    <property type="protein sequence ID" value="KAK5706538.1"/>
    <property type="molecule type" value="Genomic_DNA"/>
</dbReference>